<protein>
    <submittedName>
        <fullName evidence="8">DMT family transporter</fullName>
    </submittedName>
</protein>
<feature type="transmembrane region" description="Helical" evidence="6">
    <location>
        <begin position="271"/>
        <end position="289"/>
    </location>
</feature>
<feature type="transmembrane region" description="Helical" evidence="6">
    <location>
        <begin position="213"/>
        <end position="234"/>
    </location>
</feature>
<name>A0ABY4Z991_9ACTN</name>
<gene>
    <name evidence="8" type="ORF">NFX46_18690</name>
</gene>
<keyword evidence="9" id="KW-1185">Reference proteome</keyword>
<accession>A0ABY4Z991</accession>
<dbReference type="InterPro" id="IPR037185">
    <property type="entry name" value="EmrE-like"/>
</dbReference>
<dbReference type="InterPro" id="IPR000620">
    <property type="entry name" value="EamA_dom"/>
</dbReference>
<dbReference type="PANTHER" id="PTHR32322:SF2">
    <property type="entry name" value="EAMA DOMAIN-CONTAINING PROTEIN"/>
    <property type="match status" value="1"/>
</dbReference>
<feature type="transmembrane region" description="Helical" evidence="6">
    <location>
        <begin position="246"/>
        <end position="265"/>
    </location>
</feature>
<proteinExistence type="inferred from homology"/>
<dbReference type="Pfam" id="PF00892">
    <property type="entry name" value="EamA"/>
    <property type="match status" value="2"/>
</dbReference>
<feature type="transmembrane region" description="Helical" evidence="6">
    <location>
        <begin position="73"/>
        <end position="92"/>
    </location>
</feature>
<evidence type="ECO:0000256" key="1">
    <source>
        <dbReference type="ARBA" id="ARBA00004141"/>
    </source>
</evidence>
<feature type="transmembrane region" description="Helical" evidence="6">
    <location>
        <begin position="98"/>
        <end position="119"/>
    </location>
</feature>
<dbReference type="SUPFAM" id="SSF103481">
    <property type="entry name" value="Multidrug resistance efflux transporter EmrE"/>
    <property type="match status" value="2"/>
</dbReference>
<sequence>MRRLDLLSAAAVTVTVVAFAVTAPLTAAATAPALFMAAGRNLLGFAALGPVVLWRRRAQTKRFLAPQNRHSLLYGLAAGTCLAVHFATFMPSTRLTSVAMATTLVSTQPVWQALIATAFGARLSRAVWAGMALAVCGAAVAAGRDWQGGTSALLGDLLALAGAMSLAGYTAFSERARLRISTSVHSAVCALVCSLQLTMLCLVTGTIEVHLDRVTLLALVGLLVFPQLLGLMSLNFALGRVSATTVSVALLLEAPAAALLAWLWLDQVPTGLAWAGLSLIMAGVSVVVISDARGTKTSSGILDGGGRSTLITLPVITLDETAVDEMHALVWDAAHAGRHAEAARIARSFEASAVRAHGVGSPQATRWIEVQAVLARLEGAPHRACALWLTAVQHRLRTQSDDITELRACVDRAYHEWSRVEDPNALYDLAPSLLLLHAHVPGHRPEMADAVRHRLRRRGIAVPTMPA</sequence>
<dbReference type="PANTHER" id="PTHR32322">
    <property type="entry name" value="INNER MEMBRANE TRANSPORTER"/>
    <property type="match status" value="1"/>
</dbReference>
<dbReference type="InterPro" id="IPR050638">
    <property type="entry name" value="AA-Vitamin_Transporters"/>
</dbReference>
<dbReference type="EMBL" id="CP099468">
    <property type="protein sequence ID" value="USQ85614.1"/>
    <property type="molecule type" value="Genomic_DNA"/>
</dbReference>
<keyword evidence="3 6" id="KW-0812">Transmembrane</keyword>
<reference evidence="8" key="1">
    <citation type="submission" date="2022-06" db="EMBL/GenBank/DDBJ databases">
        <title>Complete genome sequence of soil microorganisms Streptomyces sp. Qhu-M197 isolated from Alpine meadows habitats on the Tibetan Plateau.</title>
        <authorList>
            <person name="Zhang B."/>
            <person name="Xiang X."/>
            <person name="Fan J."/>
        </authorList>
    </citation>
    <scope>NUCLEOTIDE SEQUENCE</scope>
    <source>
        <strain evidence="8">Qhu-M197</strain>
    </source>
</reference>
<evidence type="ECO:0000313" key="8">
    <source>
        <dbReference type="EMBL" id="USQ85614.1"/>
    </source>
</evidence>
<evidence type="ECO:0000256" key="2">
    <source>
        <dbReference type="ARBA" id="ARBA00007362"/>
    </source>
</evidence>
<organism evidence="8 9">
    <name type="scientific">Streptomyces phaeoluteigriseus</name>
    <dbReference type="NCBI Taxonomy" id="114686"/>
    <lineage>
        <taxon>Bacteria</taxon>
        <taxon>Bacillati</taxon>
        <taxon>Actinomycetota</taxon>
        <taxon>Actinomycetes</taxon>
        <taxon>Kitasatosporales</taxon>
        <taxon>Streptomycetaceae</taxon>
        <taxon>Streptomyces</taxon>
        <taxon>Streptomyces aurantiacus group</taxon>
    </lineage>
</organism>
<comment type="similarity">
    <text evidence="2">Belongs to the EamA transporter family.</text>
</comment>
<evidence type="ECO:0000259" key="7">
    <source>
        <dbReference type="Pfam" id="PF00892"/>
    </source>
</evidence>
<evidence type="ECO:0000256" key="5">
    <source>
        <dbReference type="ARBA" id="ARBA00023136"/>
    </source>
</evidence>
<feature type="domain" description="EamA" evidence="7">
    <location>
        <begin position="154"/>
        <end position="288"/>
    </location>
</feature>
<feature type="transmembrane region" description="Helical" evidence="6">
    <location>
        <begin position="152"/>
        <end position="172"/>
    </location>
</feature>
<keyword evidence="5 6" id="KW-0472">Membrane</keyword>
<evidence type="ECO:0000313" key="9">
    <source>
        <dbReference type="Proteomes" id="UP001056374"/>
    </source>
</evidence>
<feature type="transmembrane region" description="Helical" evidence="6">
    <location>
        <begin position="184"/>
        <end position="207"/>
    </location>
</feature>
<evidence type="ECO:0000256" key="4">
    <source>
        <dbReference type="ARBA" id="ARBA00022989"/>
    </source>
</evidence>
<evidence type="ECO:0000256" key="3">
    <source>
        <dbReference type="ARBA" id="ARBA00022692"/>
    </source>
</evidence>
<feature type="domain" description="EamA" evidence="7">
    <location>
        <begin position="13"/>
        <end position="140"/>
    </location>
</feature>
<keyword evidence="4 6" id="KW-1133">Transmembrane helix</keyword>
<dbReference type="RefSeq" id="WP_252550773.1">
    <property type="nucleotide sequence ID" value="NZ_CP099468.1"/>
</dbReference>
<feature type="transmembrane region" description="Helical" evidence="6">
    <location>
        <begin position="126"/>
        <end position="146"/>
    </location>
</feature>
<comment type="subcellular location">
    <subcellularLocation>
        <location evidence="1">Membrane</location>
        <topology evidence="1">Multi-pass membrane protein</topology>
    </subcellularLocation>
</comment>
<evidence type="ECO:0000256" key="6">
    <source>
        <dbReference type="SAM" id="Phobius"/>
    </source>
</evidence>
<feature type="transmembrane region" description="Helical" evidence="6">
    <location>
        <begin position="32"/>
        <end position="53"/>
    </location>
</feature>
<dbReference type="Proteomes" id="UP001056374">
    <property type="component" value="Chromosome"/>
</dbReference>